<feature type="domain" description="Type I restriction modification DNA specificity" evidence="4">
    <location>
        <begin position="6"/>
        <end position="187"/>
    </location>
</feature>
<dbReference type="EMBL" id="BPPZ01000002">
    <property type="protein sequence ID" value="GJD13641.1"/>
    <property type="molecule type" value="Genomic_DNA"/>
</dbReference>
<dbReference type="Gene3D" id="3.90.220.20">
    <property type="entry name" value="DNA methylase specificity domains"/>
    <property type="match status" value="1"/>
</dbReference>
<protein>
    <recommendedName>
        <fullName evidence="4">Type I restriction modification DNA specificity domain-containing protein</fullName>
    </recommendedName>
</protein>
<reference evidence="5" key="1">
    <citation type="submission" date="2021-08" db="EMBL/GenBank/DDBJ databases">
        <title>Draft genome sequence of the GABA producer Bifidobacterium adolescentis 4-2, isolated from healthy human feces.</title>
        <authorList>
            <person name="Altaib H."/>
            <person name="Niwa R."/>
            <person name="Abe M."/>
            <person name="Suzuki T."/>
        </authorList>
    </citation>
    <scope>NUCLEOTIDE SEQUENCE</scope>
    <source>
        <strain evidence="5">4-2</strain>
    </source>
</reference>
<evidence type="ECO:0000313" key="5">
    <source>
        <dbReference type="EMBL" id="GJD13641.1"/>
    </source>
</evidence>
<dbReference type="RefSeq" id="WP_081026598.1">
    <property type="nucleotide sequence ID" value="NZ_BPPZ01000002.1"/>
</dbReference>
<evidence type="ECO:0000256" key="3">
    <source>
        <dbReference type="ARBA" id="ARBA00023125"/>
    </source>
</evidence>
<evidence type="ECO:0000259" key="4">
    <source>
        <dbReference type="Pfam" id="PF01420"/>
    </source>
</evidence>
<comment type="similarity">
    <text evidence="1">Belongs to the type-I restriction system S methylase family.</text>
</comment>
<gene>
    <name evidence="5" type="ORF">BIFAD42_06250</name>
</gene>
<dbReference type="GO" id="GO:0003677">
    <property type="term" value="F:DNA binding"/>
    <property type="evidence" value="ECO:0007669"/>
    <property type="project" value="UniProtKB-KW"/>
</dbReference>
<dbReference type="AlphaFoldDB" id="A0AAN4VLJ9"/>
<organism evidence="5 6">
    <name type="scientific">Bifidobacterium adolescentis</name>
    <dbReference type="NCBI Taxonomy" id="1680"/>
    <lineage>
        <taxon>Bacteria</taxon>
        <taxon>Bacillati</taxon>
        <taxon>Actinomycetota</taxon>
        <taxon>Actinomycetes</taxon>
        <taxon>Bifidobacteriales</taxon>
        <taxon>Bifidobacteriaceae</taxon>
        <taxon>Bifidobacterium</taxon>
    </lineage>
</organism>
<evidence type="ECO:0000313" key="6">
    <source>
        <dbReference type="Proteomes" id="UP000886943"/>
    </source>
</evidence>
<dbReference type="Pfam" id="PF01420">
    <property type="entry name" value="Methylase_S"/>
    <property type="match status" value="1"/>
</dbReference>
<evidence type="ECO:0000256" key="1">
    <source>
        <dbReference type="ARBA" id="ARBA00010923"/>
    </source>
</evidence>
<name>A0AAN4VLJ9_BIFAD</name>
<evidence type="ECO:0000256" key="2">
    <source>
        <dbReference type="ARBA" id="ARBA00022747"/>
    </source>
</evidence>
<dbReference type="SUPFAM" id="SSF116734">
    <property type="entry name" value="DNA methylase specificity domain"/>
    <property type="match status" value="1"/>
</dbReference>
<dbReference type="Proteomes" id="UP000886943">
    <property type="component" value="Unassembled WGS sequence"/>
</dbReference>
<proteinExistence type="inferred from homology"/>
<sequence length="204" mass="23446">MGCKVVLGDICSFSRGASIPRARMHDTGDYLYIHYGDLYKGFDLRIDVESPSKPIPFILRGEKVKESQCLKDQDIVYVLTSETVDDLGHAYLFNNPQNKLAVSGTETTIVRVKRRDLVIPAYLNYLMSSPCFIGELRRYVRGMKVFRVHPADVSRIEIELPHIETQRKVVSILDSIYTKQRINTQLNGYLAERHQSWKHQSLLT</sequence>
<comment type="caution">
    <text evidence="5">The sequence shown here is derived from an EMBL/GenBank/DDBJ whole genome shotgun (WGS) entry which is preliminary data.</text>
</comment>
<dbReference type="InterPro" id="IPR000055">
    <property type="entry name" value="Restrct_endonuc_typeI_TRD"/>
</dbReference>
<keyword evidence="2" id="KW-0680">Restriction system</keyword>
<accession>A0AAN4VLJ9</accession>
<dbReference type="GO" id="GO:0009307">
    <property type="term" value="P:DNA restriction-modification system"/>
    <property type="evidence" value="ECO:0007669"/>
    <property type="project" value="UniProtKB-KW"/>
</dbReference>
<dbReference type="InterPro" id="IPR044946">
    <property type="entry name" value="Restrct_endonuc_typeI_TRD_sf"/>
</dbReference>
<keyword evidence="3" id="KW-0238">DNA-binding</keyword>